<dbReference type="PANTHER" id="PTHR11831:SF4">
    <property type="entry name" value="SMALL RIBOSOMAL SUBUNIT PROTEIN US4M"/>
    <property type="match status" value="1"/>
</dbReference>
<feature type="domain" description="Small ribosomal subunit protein uS4 N-terminal" evidence="11">
    <location>
        <begin position="3"/>
        <end position="89"/>
    </location>
</feature>
<keyword evidence="4 7" id="KW-0689">Ribosomal protein</keyword>
<dbReference type="SUPFAM" id="SSF55174">
    <property type="entry name" value="Alpha-L RNA-binding motif"/>
    <property type="match status" value="1"/>
</dbReference>
<dbReference type="AlphaFoldDB" id="A0A099WTU7"/>
<dbReference type="CDD" id="cd00165">
    <property type="entry name" value="S4"/>
    <property type="match status" value="1"/>
</dbReference>
<evidence type="ECO:0000259" key="10">
    <source>
        <dbReference type="SMART" id="SM00363"/>
    </source>
</evidence>
<keyword evidence="5 7" id="KW-0687">Ribonucleoprotein</keyword>
<keyword evidence="14" id="KW-1185">Reference proteome</keyword>
<evidence type="ECO:0000313" key="14">
    <source>
        <dbReference type="Proteomes" id="UP000030125"/>
    </source>
</evidence>
<dbReference type="GO" id="GO:0019843">
    <property type="term" value="F:rRNA binding"/>
    <property type="evidence" value="ECO:0007669"/>
    <property type="project" value="UniProtKB-UniRule"/>
</dbReference>
<dbReference type="GO" id="GO:0015935">
    <property type="term" value="C:small ribosomal subunit"/>
    <property type="evidence" value="ECO:0007669"/>
    <property type="project" value="InterPro"/>
</dbReference>
<dbReference type="SMART" id="SM01390">
    <property type="entry name" value="Ribosomal_S4"/>
    <property type="match status" value="1"/>
</dbReference>
<dbReference type="PROSITE" id="PS50889">
    <property type="entry name" value="S4"/>
    <property type="match status" value="1"/>
</dbReference>
<organism evidence="12 14">
    <name type="scientific">Porphyromonas cangingivalis</name>
    <dbReference type="NCBI Taxonomy" id="36874"/>
    <lineage>
        <taxon>Bacteria</taxon>
        <taxon>Pseudomonadati</taxon>
        <taxon>Bacteroidota</taxon>
        <taxon>Bacteroidia</taxon>
        <taxon>Bacteroidales</taxon>
        <taxon>Porphyromonadaceae</taxon>
        <taxon>Porphyromonas</taxon>
    </lineage>
</organism>
<dbReference type="InterPro" id="IPR002942">
    <property type="entry name" value="S4_RNA-bd"/>
</dbReference>
<dbReference type="Gene3D" id="1.10.1050.10">
    <property type="entry name" value="Ribosomal Protein S4 Delta 41, Chain A, domain 1"/>
    <property type="match status" value="1"/>
</dbReference>
<dbReference type="InterPro" id="IPR001912">
    <property type="entry name" value="Ribosomal_uS4_N"/>
</dbReference>
<dbReference type="RefSeq" id="WP_025839467.1">
    <property type="nucleotide sequence ID" value="NZ_FUWL01000027.1"/>
</dbReference>
<dbReference type="EMBL" id="FUWL01000027">
    <property type="protein sequence ID" value="SJZ83003.1"/>
    <property type="molecule type" value="Genomic_DNA"/>
</dbReference>
<dbReference type="OrthoDB" id="9803672at2"/>
<dbReference type="NCBIfam" id="TIGR01017">
    <property type="entry name" value="rpsD_bact"/>
    <property type="match status" value="1"/>
</dbReference>
<evidence type="ECO:0000259" key="11">
    <source>
        <dbReference type="SMART" id="SM01390"/>
    </source>
</evidence>
<dbReference type="GO" id="GO:0042274">
    <property type="term" value="P:ribosomal small subunit biogenesis"/>
    <property type="evidence" value="ECO:0007669"/>
    <property type="project" value="TreeGrafter"/>
</dbReference>
<evidence type="ECO:0000313" key="12">
    <source>
        <dbReference type="EMBL" id="KGN80536.1"/>
    </source>
</evidence>
<dbReference type="FunFam" id="3.10.290.10:FF:000001">
    <property type="entry name" value="30S ribosomal protein S4"/>
    <property type="match status" value="1"/>
</dbReference>
<evidence type="ECO:0000256" key="6">
    <source>
        <dbReference type="ARBA" id="ARBA00035254"/>
    </source>
</evidence>
<evidence type="ECO:0000313" key="13">
    <source>
        <dbReference type="EMBL" id="SJZ83003.1"/>
    </source>
</evidence>
<evidence type="ECO:0000256" key="9">
    <source>
        <dbReference type="SAM" id="MobiDB-lite"/>
    </source>
</evidence>
<dbReference type="EMBL" id="JQJD01000038">
    <property type="protein sequence ID" value="KGN80536.1"/>
    <property type="molecule type" value="Genomic_DNA"/>
</dbReference>
<dbReference type="STRING" id="36874.HQ34_08145"/>
<dbReference type="NCBIfam" id="NF003717">
    <property type="entry name" value="PRK05327.1"/>
    <property type="match status" value="1"/>
</dbReference>
<dbReference type="GO" id="GO:0003735">
    <property type="term" value="F:structural constituent of ribosome"/>
    <property type="evidence" value="ECO:0007669"/>
    <property type="project" value="InterPro"/>
</dbReference>
<evidence type="ECO:0000256" key="5">
    <source>
        <dbReference type="ARBA" id="ARBA00023274"/>
    </source>
</evidence>
<comment type="function">
    <text evidence="7">With S5 and S12 plays an important role in translational accuracy.</text>
</comment>
<dbReference type="InterPro" id="IPR022801">
    <property type="entry name" value="Ribosomal_uS4"/>
</dbReference>
<evidence type="ECO:0000313" key="15">
    <source>
        <dbReference type="Proteomes" id="UP000189956"/>
    </source>
</evidence>
<dbReference type="InterPro" id="IPR005709">
    <property type="entry name" value="Ribosomal_uS4_bac-type"/>
</dbReference>
<evidence type="ECO:0000256" key="8">
    <source>
        <dbReference type="RuleBase" id="RU003699"/>
    </source>
</evidence>
<dbReference type="Pfam" id="PF01479">
    <property type="entry name" value="S4"/>
    <property type="match status" value="1"/>
</dbReference>
<dbReference type="SMART" id="SM00363">
    <property type="entry name" value="S4"/>
    <property type="match status" value="1"/>
</dbReference>
<dbReference type="Pfam" id="PF00163">
    <property type="entry name" value="Ribosomal_S4"/>
    <property type="match status" value="1"/>
</dbReference>
<protein>
    <recommendedName>
        <fullName evidence="6 7">Small ribosomal subunit protein uS4</fullName>
    </recommendedName>
</protein>
<dbReference type="Proteomes" id="UP000030125">
    <property type="component" value="Unassembled WGS sequence"/>
</dbReference>
<comment type="similarity">
    <text evidence="1 7 8">Belongs to the universal ribosomal protein uS4 family.</text>
</comment>
<gene>
    <name evidence="7" type="primary">rpsD</name>
    <name evidence="12" type="ORF">HQ35_05300</name>
    <name evidence="13" type="ORF">SAMN02745205_02007</name>
</gene>
<reference evidence="12 14" key="1">
    <citation type="submission" date="2014-08" db="EMBL/GenBank/DDBJ databases">
        <title>Porphyromonas cangingivalis strain:COT-109_OH1386 Genome sequencing.</title>
        <authorList>
            <person name="Wallis C."/>
            <person name="Deusch O."/>
            <person name="O'Flynn C."/>
            <person name="Davis I."/>
            <person name="Jospin G."/>
            <person name="Darling A.E."/>
            <person name="Coil D.A."/>
            <person name="Alexiev A."/>
            <person name="Horsfall A."/>
            <person name="Kirkwood N."/>
            <person name="Harris S."/>
            <person name="Eisen J.A."/>
        </authorList>
    </citation>
    <scope>NUCLEOTIDE SEQUENCE [LARGE SCALE GENOMIC DNA]</scope>
    <source>
        <strain evidence="14">COT-109 OH1386</strain>
        <strain evidence="12">COT-109_OH1386</strain>
    </source>
</reference>
<dbReference type="eggNOG" id="COG0522">
    <property type="taxonomic scope" value="Bacteria"/>
</dbReference>
<dbReference type="GO" id="GO:0006412">
    <property type="term" value="P:translation"/>
    <property type="evidence" value="ECO:0007669"/>
    <property type="project" value="UniProtKB-UniRule"/>
</dbReference>
<evidence type="ECO:0000256" key="1">
    <source>
        <dbReference type="ARBA" id="ARBA00007465"/>
    </source>
</evidence>
<keyword evidence="2 7" id="KW-0699">rRNA-binding</keyword>
<feature type="domain" description="RNA-binding S4" evidence="10">
    <location>
        <begin position="90"/>
        <end position="154"/>
    </location>
</feature>
<dbReference type="InterPro" id="IPR036986">
    <property type="entry name" value="S4_RNA-bd_sf"/>
</dbReference>
<dbReference type="Gene3D" id="3.10.290.10">
    <property type="entry name" value="RNA-binding S4 domain"/>
    <property type="match status" value="1"/>
</dbReference>
<dbReference type="Proteomes" id="UP000189956">
    <property type="component" value="Unassembled WGS sequence"/>
</dbReference>
<comment type="function">
    <text evidence="7">One of the primary rRNA binding proteins, it binds directly to 16S rRNA where it nucleates assembly of the body of the 30S subunit.</text>
</comment>
<dbReference type="HAMAP" id="MF_01306_B">
    <property type="entry name" value="Ribosomal_uS4_B"/>
    <property type="match status" value="1"/>
</dbReference>
<dbReference type="InterPro" id="IPR018079">
    <property type="entry name" value="Ribosomal_uS4_CS"/>
</dbReference>
<feature type="region of interest" description="Disordered" evidence="9">
    <location>
        <begin position="22"/>
        <end position="44"/>
    </location>
</feature>
<keyword evidence="3 7" id="KW-0694">RNA-binding</keyword>
<evidence type="ECO:0000256" key="7">
    <source>
        <dbReference type="HAMAP-Rule" id="MF_01306"/>
    </source>
</evidence>
<dbReference type="PROSITE" id="PS00632">
    <property type="entry name" value="RIBOSOMAL_S4"/>
    <property type="match status" value="1"/>
</dbReference>
<evidence type="ECO:0000256" key="4">
    <source>
        <dbReference type="ARBA" id="ARBA00022980"/>
    </source>
</evidence>
<evidence type="ECO:0000256" key="3">
    <source>
        <dbReference type="ARBA" id="ARBA00022884"/>
    </source>
</evidence>
<evidence type="ECO:0000256" key="2">
    <source>
        <dbReference type="ARBA" id="ARBA00022730"/>
    </source>
</evidence>
<sequence length="199" mass="22677">MARYTGPKAKIARKFGEPIYGTIKSKKNYPPGQHGNSHRRKTSEYGIQLREKQKAKYTYGVLERQFRNLFEKASRMKGVKGEVLIQLLEQRLDNVVYRLGIAKTRDAARQLVSHRHIVVDGKVVNIPSFSVQPGQVVGVRERSKSLEVISDSVSAASHTKYAWLEWDKGSMSGKFLHVPQRADIPENIKEQLIVELYSK</sequence>
<reference evidence="13 15" key="2">
    <citation type="submission" date="2017-02" db="EMBL/GenBank/DDBJ databases">
        <authorList>
            <person name="Peterson S.W."/>
        </authorList>
    </citation>
    <scope>NUCLEOTIDE SEQUENCE [LARGE SCALE GENOMIC DNA]</scope>
    <source>
        <strain evidence="13 15">ATCC 700135</strain>
    </source>
</reference>
<proteinExistence type="inferred from homology"/>
<accession>A0A099WTU7</accession>
<comment type="subunit">
    <text evidence="7">Part of the 30S ribosomal subunit. Contacts protein S5. The interaction surface between S4 and S5 is involved in control of translational fidelity.</text>
</comment>
<dbReference type="PANTHER" id="PTHR11831">
    <property type="entry name" value="30S 40S RIBOSOMAL PROTEIN"/>
    <property type="match status" value="1"/>
</dbReference>
<name>A0A099WTU7_PORCN</name>